<dbReference type="InterPro" id="IPR011993">
    <property type="entry name" value="PH-like_dom_sf"/>
</dbReference>
<feature type="compositionally biased region" description="Polar residues" evidence="2">
    <location>
        <begin position="52"/>
        <end position="61"/>
    </location>
</feature>
<evidence type="ECO:0000256" key="1">
    <source>
        <dbReference type="SAM" id="Coils"/>
    </source>
</evidence>
<feature type="coiled-coil region" evidence="1">
    <location>
        <begin position="1734"/>
        <end position="1761"/>
    </location>
</feature>
<feature type="compositionally biased region" description="Pro residues" evidence="2">
    <location>
        <begin position="600"/>
        <end position="611"/>
    </location>
</feature>
<feature type="region of interest" description="Disordered" evidence="2">
    <location>
        <begin position="1234"/>
        <end position="1265"/>
    </location>
</feature>
<feature type="compositionally biased region" description="Pro residues" evidence="2">
    <location>
        <begin position="64"/>
        <end position="74"/>
    </location>
</feature>
<feature type="compositionally biased region" description="Polar residues" evidence="2">
    <location>
        <begin position="1585"/>
        <end position="1598"/>
    </location>
</feature>
<dbReference type="Pfam" id="PF25381">
    <property type="entry name" value="PH_26"/>
    <property type="match status" value="1"/>
</dbReference>
<sequence length="1769" mass="189975">MPSAEMGSISKRARAFSASFFNRDRSNSASNRNSTASSPAPSSPTKPPVDTFVTSVSAHNTPPNVSPAPAPTPPSRRSESRSGQPRPTSVVPFFMMTSGTGNGLSDGDVLPEMVGVFRYLTEHTQKVYHEGYFQKLNDTNPDGSAVTNREWTDCYAQLIGTVLTIWDDRAMQEEEERVRRGFPSEAGAVKPTFLNLTDASMKMIDSLPQRASGDPLQNVLSVSTAGRNRYLLHFGTPAELTQWTAAIRLSMYEHNCLQEAYTGALVAAKGRSLNSIGSILERSRFKVEDWTRVRFGAGTPWKRYWTVITPPDEKAFQKAKKAAKKATKQTGAQIRMEAVTGDIKFYETNKVKKKTPPVATINGAFAAYAVYPESKALIDQSTLIKIEGNIVIHSDPPFSSEGIIFMMPDHHAAVSGFEMLLRFLIPTYDVFNLYGRPNRLVADSIDPRSLMFAFPKEARSQYRLLETTDVAAVVSESGSTNWTEAEWRKKLKQATSKVQLSGRGLQRANLTSPSTASLPAQLKFGSSISFDAASSGERSSTNSQRPGLPTIHSYAQQAGEIESHSAPPALARQISHSRSMSEAHGSQFYSSQQQQQPAGYQPPPVPPPPPSSVGAYGGGYAPNTNYPSQQPISQSPQAYGNGQNSHPNSRPPSSRSQRSQNGQYGQSGQQLQGGPAANAYRGDPRGAGGFDPSLGGRQPPQLQTANLAPSYPMPATSPSSTRAPPAPAHSFSPVANARAMSRLSIGTLEMMHSNSAGPTPNDYHQKHQQHQQKQQQPQSPTLGFHGTLDGPAAHRTNSHGSSDSGSYSSSGDSDTAVARAYTTQGYTTAGGVTSGTSRVPKTSDIHKDYDDLNLADEFRKQHYQLEVASHGGAQPHGMYAHAPYQQDAYPPMPNVPQHGYGGQQYGNGQNGSAQSTPDPSATHIAADTHEAEPQASQPQAPPLATITDTTATTTATTIDITTYDSQRQISPEANGTPPATSTDPEDDGSGYQEHESLEEHQHLAELIYTSTPGGDESIADGISRIDSDVLQRIASIQRMDSTRTLDMSDTASNYSSEPPSPAPPPRRRDRSDSLPRTGRKKFVGQPTEEMLEVTIGEAKYVTHGRDSPPWGTSSSSSRPASGGAGAVLDHRGATIGGGGNMHGATAVGAGAGAGGAPVIATPPATPNVGSTIKLVHHGRGASVGGVDVDFGPTANLGGGLGRQQPQQAFLQQQIFLQQQSLLLQQQQQVLLQQQQQREKSPNAKRETQHLARDGIGNAGGMNRRSVAWTPGMVNFQQAPSAPSAAASSTGSGGGSSSSIKDTNTNIGSDGEASATAGATATGTQDRGRPLEKDRNSYLHNSDDGDSSFASAAQEFVSQHVAMAQHQDEIMRNRLLQQHHQQQQRSSPSPSSSQRRFLAQHSSSAAKSRSPSTERPALHSRTSSAAVVPTAAASRPTSGGYLHRASSADLLANISSSGNGAGASISRPHSRSASRELLTASLSRPQSRDLLTRPSSRGPSQLLAGNVQPAPPSSIPLHALPPPASALAPLQSLPPSSYHLPPIPLPPPPLSNAATIDRGSGNNRDSLLFGSTGKLSAAEQEHVARSTGTPLLGQTWNSKTQKKMPPHSAGLLGVMEKREREKRDFKEHVNRNSWTVQQAVRQRQSMLGMSSLLQQQEQQQQQQQQQITPPEQAQRQSMYGFYGPQPTPPTPQQMQQQYGFYSPGGQANFSSPSVANRASWAPSMQQQQQQQQQMMYMMQQQLEQQQLANQQLEADIQAQQQQRRTSWRYG</sequence>
<feature type="region of interest" description="Disordered" evidence="2">
    <location>
        <begin position="961"/>
        <end position="999"/>
    </location>
</feature>
<feature type="compositionally biased region" description="Pro residues" evidence="2">
    <location>
        <begin position="1508"/>
        <end position="1519"/>
    </location>
</feature>
<feature type="compositionally biased region" description="Low complexity" evidence="2">
    <location>
        <begin position="1107"/>
        <end position="1121"/>
    </location>
</feature>
<feature type="compositionally biased region" description="Low complexity" evidence="2">
    <location>
        <begin position="27"/>
        <end position="40"/>
    </location>
</feature>
<dbReference type="InterPro" id="IPR001849">
    <property type="entry name" value="PH_domain"/>
</dbReference>
<feature type="compositionally biased region" description="Low complexity" evidence="2">
    <location>
        <begin position="627"/>
        <end position="670"/>
    </location>
</feature>
<feature type="compositionally biased region" description="Low complexity" evidence="2">
    <location>
        <begin position="1419"/>
        <end position="1435"/>
    </location>
</feature>
<proteinExistence type="predicted"/>
<feature type="region of interest" description="Disordered" evidence="2">
    <location>
        <begin position="21"/>
        <end position="91"/>
    </location>
</feature>
<dbReference type="SMART" id="SM00233">
    <property type="entry name" value="PH"/>
    <property type="match status" value="1"/>
</dbReference>
<evidence type="ECO:0000259" key="3">
    <source>
        <dbReference type="PROSITE" id="PS50003"/>
    </source>
</evidence>
<feature type="compositionally biased region" description="Basic and acidic residues" evidence="2">
    <location>
        <begin position="1236"/>
        <end position="1252"/>
    </location>
</feature>
<feature type="region of interest" description="Disordered" evidence="2">
    <location>
        <begin position="888"/>
        <end position="921"/>
    </location>
</feature>
<feature type="domain" description="PH" evidence="3">
    <location>
        <begin position="126"/>
        <end position="252"/>
    </location>
</feature>
<feature type="region of interest" description="Disordered" evidence="2">
    <location>
        <begin position="1649"/>
        <end position="1725"/>
    </location>
</feature>
<evidence type="ECO:0000313" key="5">
    <source>
        <dbReference type="Proteomes" id="UP001375240"/>
    </source>
</evidence>
<feature type="region of interest" description="Disordered" evidence="2">
    <location>
        <begin position="1277"/>
        <end position="1346"/>
    </location>
</feature>
<feature type="compositionally biased region" description="Low complexity" evidence="2">
    <location>
        <begin position="798"/>
        <end position="813"/>
    </location>
</feature>
<feature type="compositionally biased region" description="Low complexity" evidence="2">
    <location>
        <begin position="1278"/>
        <end position="1289"/>
    </location>
</feature>
<feature type="compositionally biased region" description="Low complexity" evidence="2">
    <location>
        <begin position="589"/>
        <end position="599"/>
    </location>
</feature>
<feature type="compositionally biased region" description="Low complexity" evidence="2">
    <location>
        <begin position="1375"/>
        <end position="1410"/>
    </location>
</feature>
<feature type="region of interest" description="Disordered" evidence="2">
    <location>
        <begin position="1040"/>
        <end position="1090"/>
    </location>
</feature>
<reference evidence="4 5" key="1">
    <citation type="submission" date="2019-10" db="EMBL/GenBank/DDBJ databases">
        <authorList>
            <person name="Palmer J.M."/>
        </authorList>
    </citation>
    <scope>NUCLEOTIDE SEQUENCE [LARGE SCALE GENOMIC DNA]</scope>
    <source>
        <strain evidence="4 5">TWF696</strain>
    </source>
</reference>
<comment type="caution">
    <text evidence="4">The sequence shown here is derived from an EMBL/GenBank/DDBJ whole genome shotgun (WGS) entry which is preliminary data.</text>
</comment>
<feature type="region of interest" description="Disordered" evidence="2">
    <location>
        <begin position="1375"/>
        <end position="1439"/>
    </location>
</feature>
<feature type="compositionally biased region" description="Basic and acidic residues" evidence="2">
    <location>
        <begin position="1325"/>
        <end position="1342"/>
    </location>
</feature>
<keyword evidence="5" id="KW-1185">Reference proteome</keyword>
<feature type="compositionally biased region" description="Polar residues" evidence="2">
    <location>
        <begin position="963"/>
        <end position="982"/>
    </location>
</feature>
<feature type="compositionally biased region" description="Gly residues" evidence="2">
    <location>
        <begin position="899"/>
        <end position="909"/>
    </location>
</feature>
<feature type="compositionally biased region" description="Low complexity" evidence="2">
    <location>
        <begin position="1314"/>
        <end position="1323"/>
    </location>
</feature>
<feature type="region of interest" description="Disordered" evidence="2">
    <location>
        <begin position="1102"/>
        <end position="1136"/>
    </location>
</feature>
<feature type="region of interest" description="Disordered" evidence="2">
    <location>
        <begin position="560"/>
        <end position="734"/>
    </location>
</feature>
<keyword evidence="1" id="KW-0175">Coiled coil</keyword>
<accession>A0AAV9VDC5</accession>
<dbReference type="Gene3D" id="2.30.29.30">
    <property type="entry name" value="Pleckstrin-homology domain (PH domain)/Phosphotyrosine-binding domain (PTB)"/>
    <property type="match status" value="1"/>
</dbReference>
<feature type="region of interest" description="Disordered" evidence="2">
    <location>
        <begin position="1457"/>
        <end position="1519"/>
    </location>
</feature>
<dbReference type="InterPro" id="IPR058155">
    <property type="entry name" value="Skg3/CAF120-like_PH"/>
</dbReference>
<gene>
    <name evidence="4" type="ORF">TWF696_001097</name>
</gene>
<dbReference type="SUPFAM" id="SSF50729">
    <property type="entry name" value="PH domain-like"/>
    <property type="match status" value="1"/>
</dbReference>
<feature type="compositionally biased region" description="Polar residues" evidence="2">
    <location>
        <begin position="1040"/>
        <end position="1054"/>
    </location>
</feature>
<dbReference type="PROSITE" id="PS50003">
    <property type="entry name" value="PH_DOMAIN"/>
    <property type="match status" value="1"/>
</dbReference>
<feature type="compositionally biased region" description="Polar residues" evidence="2">
    <location>
        <begin position="1704"/>
        <end position="1715"/>
    </location>
</feature>
<organism evidence="4 5">
    <name type="scientific">Orbilia brochopaga</name>
    <dbReference type="NCBI Taxonomy" id="3140254"/>
    <lineage>
        <taxon>Eukaryota</taxon>
        <taxon>Fungi</taxon>
        <taxon>Dikarya</taxon>
        <taxon>Ascomycota</taxon>
        <taxon>Pezizomycotina</taxon>
        <taxon>Orbiliomycetes</taxon>
        <taxon>Orbiliales</taxon>
        <taxon>Orbiliaceae</taxon>
        <taxon>Orbilia</taxon>
    </lineage>
</organism>
<dbReference type="EMBL" id="JAVHNQ010000001">
    <property type="protein sequence ID" value="KAK6359975.1"/>
    <property type="molecule type" value="Genomic_DNA"/>
</dbReference>
<evidence type="ECO:0000256" key="2">
    <source>
        <dbReference type="SAM" id="MobiDB-lite"/>
    </source>
</evidence>
<feature type="region of interest" description="Disordered" evidence="2">
    <location>
        <begin position="751"/>
        <end position="813"/>
    </location>
</feature>
<evidence type="ECO:0000313" key="4">
    <source>
        <dbReference type="EMBL" id="KAK6359975.1"/>
    </source>
</evidence>
<feature type="compositionally biased region" description="Low complexity" evidence="2">
    <location>
        <begin position="1653"/>
        <end position="1675"/>
    </location>
</feature>
<feature type="compositionally biased region" description="Low complexity" evidence="2">
    <location>
        <begin position="713"/>
        <end position="723"/>
    </location>
</feature>
<protein>
    <recommendedName>
        <fullName evidence="3">PH domain-containing protein</fullName>
    </recommendedName>
</protein>
<dbReference type="Proteomes" id="UP001375240">
    <property type="component" value="Unassembled WGS sequence"/>
</dbReference>
<name>A0AAV9VDC5_9PEZI</name>
<feature type="region of interest" description="Disordered" evidence="2">
    <location>
        <begin position="1583"/>
        <end position="1607"/>
    </location>
</feature>